<reference evidence="2 3" key="1">
    <citation type="submission" date="2017-06" db="EMBL/GenBank/DDBJ databases">
        <authorList>
            <person name="Kim H.J."/>
            <person name="Triplett B.A."/>
        </authorList>
    </citation>
    <scope>NUCLEOTIDE SEQUENCE [LARGE SCALE GENOMIC DNA]</scope>
    <source>
        <strain evidence="2 3">DSM 19316</strain>
    </source>
</reference>
<dbReference type="RefSeq" id="WP_089309370.1">
    <property type="nucleotide sequence ID" value="NZ_FZNK01000025.1"/>
</dbReference>
<evidence type="ECO:0000313" key="2">
    <source>
        <dbReference type="EMBL" id="SNR77372.1"/>
    </source>
</evidence>
<gene>
    <name evidence="2" type="ORF">SAMN06266787_12514</name>
</gene>
<dbReference type="Gene3D" id="1.10.443.10">
    <property type="entry name" value="Intergrase catalytic core"/>
    <property type="match status" value="1"/>
</dbReference>
<sequence>MTVPYHKDCHRAFEETICSHCRTLAKARARNADDADAEPEDFYDDYWSPKSHAGGRQIPVLQERGRDIIERFLEVQGQFDMTDKTVRRRLTRLAEVTEGIDPDRMMPQSLRASAANYWIMLNGFDNHGLKMLIGWKYLSTAQYYVSSEFAQL</sequence>
<accession>A0A238Z282</accession>
<dbReference type="Proteomes" id="UP000198297">
    <property type="component" value="Unassembled WGS sequence"/>
</dbReference>
<keyword evidence="1" id="KW-0233">DNA recombination</keyword>
<proteinExistence type="predicted"/>
<dbReference type="AlphaFoldDB" id="A0A238Z282"/>
<evidence type="ECO:0000256" key="1">
    <source>
        <dbReference type="ARBA" id="ARBA00023172"/>
    </source>
</evidence>
<evidence type="ECO:0000313" key="3">
    <source>
        <dbReference type="Proteomes" id="UP000198297"/>
    </source>
</evidence>
<name>A0A238Z282_HALEZ</name>
<dbReference type="EMBL" id="FZNK01000025">
    <property type="protein sequence ID" value="SNR77372.1"/>
    <property type="molecule type" value="Genomic_DNA"/>
</dbReference>
<dbReference type="GO" id="GO:0015074">
    <property type="term" value="P:DNA integration"/>
    <property type="evidence" value="ECO:0007669"/>
    <property type="project" value="InterPro"/>
</dbReference>
<dbReference type="InterPro" id="IPR011010">
    <property type="entry name" value="DNA_brk_join_enz"/>
</dbReference>
<dbReference type="GO" id="GO:0003677">
    <property type="term" value="F:DNA binding"/>
    <property type="evidence" value="ECO:0007669"/>
    <property type="project" value="InterPro"/>
</dbReference>
<dbReference type="GO" id="GO:0006310">
    <property type="term" value="P:DNA recombination"/>
    <property type="evidence" value="ECO:0007669"/>
    <property type="project" value="UniProtKB-KW"/>
</dbReference>
<dbReference type="InterPro" id="IPR013762">
    <property type="entry name" value="Integrase-like_cat_sf"/>
</dbReference>
<protein>
    <submittedName>
        <fullName evidence="2">Phage integrase family protein</fullName>
    </submittedName>
</protein>
<organism evidence="2 3">
    <name type="scientific">Halorubrum ezzemoulense</name>
    <name type="common">Halorubrum chaoviator</name>
    <dbReference type="NCBI Taxonomy" id="337243"/>
    <lineage>
        <taxon>Archaea</taxon>
        <taxon>Methanobacteriati</taxon>
        <taxon>Methanobacteriota</taxon>
        <taxon>Stenosarchaea group</taxon>
        <taxon>Halobacteria</taxon>
        <taxon>Halobacteriales</taxon>
        <taxon>Haloferacaceae</taxon>
        <taxon>Halorubrum</taxon>
    </lineage>
</organism>
<dbReference type="SUPFAM" id="SSF56349">
    <property type="entry name" value="DNA breaking-rejoining enzymes"/>
    <property type="match status" value="1"/>
</dbReference>